<dbReference type="PANTHER" id="PTHR16487:SF0">
    <property type="entry name" value="PROTEIN PHOSPHATASE 4 REGULATORY SUBUNIT 2-RELATED"/>
    <property type="match status" value="1"/>
</dbReference>
<feature type="region of interest" description="Disordered" evidence="2">
    <location>
        <begin position="74"/>
        <end position="106"/>
    </location>
</feature>
<organism evidence="3 4">
    <name type="scientific">Ceratocystis pirilliformis</name>
    <dbReference type="NCBI Taxonomy" id="259994"/>
    <lineage>
        <taxon>Eukaryota</taxon>
        <taxon>Fungi</taxon>
        <taxon>Dikarya</taxon>
        <taxon>Ascomycota</taxon>
        <taxon>Pezizomycotina</taxon>
        <taxon>Sordariomycetes</taxon>
        <taxon>Hypocreomycetidae</taxon>
        <taxon>Microascales</taxon>
        <taxon>Ceratocystidaceae</taxon>
        <taxon>Ceratocystis</taxon>
    </lineage>
</organism>
<feature type="compositionally biased region" description="Low complexity" evidence="2">
    <location>
        <begin position="76"/>
        <end position="85"/>
    </location>
</feature>
<feature type="compositionally biased region" description="Basic and acidic residues" evidence="2">
    <location>
        <begin position="322"/>
        <end position="350"/>
    </location>
</feature>
<evidence type="ECO:0000256" key="2">
    <source>
        <dbReference type="SAM" id="MobiDB-lite"/>
    </source>
</evidence>
<evidence type="ECO:0000313" key="4">
    <source>
        <dbReference type="Proteomes" id="UP001583280"/>
    </source>
</evidence>
<proteinExistence type="inferred from homology"/>
<keyword evidence="4" id="KW-1185">Reference proteome</keyword>
<feature type="region of interest" description="Disordered" evidence="2">
    <location>
        <begin position="290"/>
        <end position="467"/>
    </location>
</feature>
<dbReference type="EMBL" id="JAWDJO010000068">
    <property type="protein sequence ID" value="KAL1895768.1"/>
    <property type="molecule type" value="Genomic_DNA"/>
</dbReference>
<feature type="compositionally biased region" description="Polar residues" evidence="2">
    <location>
        <begin position="290"/>
        <end position="309"/>
    </location>
</feature>
<dbReference type="InterPro" id="IPR015267">
    <property type="entry name" value="PPP4R2"/>
</dbReference>
<evidence type="ECO:0000256" key="1">
    <source>
        <dbReference type="ARBA" id="ARBA00009207"/>
    </source>
</evidence>
<feature type="compositionally biased region" description="Polar residues" evidence="2">
    <location>
        <begin position="352"/>
        <end position="362"/>
    </location>
</feature>
<comment type="similarity">
    <text evidence="1">Belongs to the PPP4R2 family.</text>
</comment>
<feature type="compositionally biased region" description="Polar residues" evidence="2">
    <location>
        <begin position="92"/>
        <end position="106"/>
    </location>
</feature>
<comment type="caution">
    <text evidence="3">The sequence shown here is derived from an EMBL/GenBank/DDBJ whole genome shotgun (WGS) entry which is preliminary data.</text>
</comment>
<feature type="compositionally biased region" description="Acidic residues" evidence="2">
    <location>
        <begin position="393"/>
        <end position="410"/>
    </location>
</feature>
<evidence type="ECO:0000313" key="3">
    <source>
        <dbReference type="EMBL" id="KAL1895768.1"/>
    </source>
</evidence>
<reference evidence="3 4" key="1">
    <citation type="journal article" date="2024" name="IMA Fungus">
        <title>IMA Genome - F19 : A genome assembly and annotation guide to empower mycologists, including annotated draft genome sequences of Ceratocystis pirilliformis, Diaporthe australafricana, Fusarium ophioides, Paecilomyces lecythidis, and Sporothrix stenoceras.</title>
        <authorList>
            <person name="Aylward J."/>
            <person name="Wilson A.M."/>
            <person name="Visagie C.M."/>
            <person name="Spraker J."/>
            <person name="Barnes I."/>
            <person name="Buitendag C."/>
            <person name="Ceriani C."/>
            <person name="Del Mar Angel L."/>
            <person name="du Plessis D."/>
            <person name="Fuchs T."/>
            <person name="Gasser K."/>
            <person name="Kramer D."/>
            <person name="Li W."/>
            <person name="Munsamy K."/>
            <person name="Piso A."/>
            <person name="Price J.L."/>
            <person name="Sonnekus B."/>
            <person name="Thomas C."/>
            <person name="van der Nest A."/>
            <person name="van Dijk A."/>
            <person name="van Heerden A."/>
            <person name="van Vuuren N."/>
            <person name="Yilmaz N."/>
            <person name="Duong T.A."/>
            <person name="van der Merwe N.A."/>
            <person name="Wingfield M.J."/>
            <person name="Wingfield B.D."/>
        </authorList>
    </citation>
    <scope>NUCLEOTIDE SEQUENCE [LARGE SCALE GENOMIC DNA]</scope>
    <source>
        <strain evidence="3 4">CMW 12675</strain>
    </source>
</reference>
<feature type="compositionally biased region" description="Basic and acidic residues" evidence="2">
    <location>
        <begin position="448"/>
        <end position="467"/>
    </location>
</feature>
<dbReference type="PANTHER" id="PTHR16487">
    <property type="entry name" value="PPP4R2-RELATED PROTEIN"/>
    <property type="match status" value="1"/>
</dbReference>
<feature type="compositionally biased region" description="Basic and acidic residues" evidence="2">
    <location>
        <begin position="379"/>
        <end position="392"/>
    </location>
</feature>
<gene>
    <name evidence="3" type="ORF">Cpir12675_003101</name>
</gene>
<dbReference type="Pfam" id="PF09184">
    <property type="entry name" value="PPP4R2"/>
    <property type="match status" value="1"/>
</dbReference>
<dbReference type="Proteomes" id="UP001583280">
    <property type="component" value="Unassembled WGS sequence"/>
</dbReference>
<accession>A0ABR3Z7G8</accession>
<protein>
    <submittedName>
        <fullName evidence="3">Uncharacterized protein</fullName>
    </submittedName>
</protein>
<sequence length="467" mass="50026">MSAPTPPKTTVADAQQETLRKLATGQNFKPGDCFSSAQEWVAFRDKLFERIVSTALEEFTVPMLTGDKIPIRDIFPSASDPAPSAESDNSKNETPNTVSEPHPFANSTHLLPVPIISQLKEIRDALHSFEDEPPHTCQRLAELLLEPRRHHNHLVPWLHALDRVLHVTSGISMYPLPPVVPVSYGTGTNGVGSSGDASALHSWGNPAQTISPGSDDALGGALLTPIPWLVDNSDEDADGDGDVDMDAIAATAASGSVGGPELRRQSTMTIEGPNGMGSIETVTISLNGVSSMTNSHTNAEGLGPSTSSKEGSDEIDTQDQDQDNKSEEKGGGDSESESKIKVDQETEHTHTPPKNSAITDFKSQVGDASPPFNSQDGQPKSDYKRWLARKFDEDDAESNALEDDEIDDVETGSKRGAEEDGAQIGFAAKKVKAETETSPRPDTSSKPITEDRPDSESISDARREQAA</sequence>
<name>A0ABR3Z7G8_9PEZI</name>